<proteinExistence type="predicted"/>
<keyword evidence="1" id="KW-1133">Transmembrane helix</keyword>
<feature type="transmembrane region" description="Helical" evidence="1">
    <location>
        <begin position="6"/>
        <end position="27"/>
    </location>
</feature>
<organism evidence="2 3">
    <name type="scientific">Streptoalloteichus hindustanus</name>
    <dbReference type="NCBI Taxonomy" id="2017"/>
    <lineage>
        <taxon>Bacteria</taxon>
        <taxon>Bacillati</taxon>
        <taxon>Actinomycetota</taxon>
        <taxon>Actinomycetes</taxon>
        <taxon>Pseudonocardiales</taxon>
        <taxon>Pseudonocardiaceae</taxon>
        <taxon>Streptoalloteichus</taxon>
    </lineage>
</organism>
<name>A0A1M4UMY4_STRHI</name>
<dbReference type="OrthoDB" id="5192901at2"/>
<reference evidence="2 3" key="1">
    <citation type="submission" date="2016-11" db="EMBL/GenBank/DDBJ databases">
        <authorList>
            <person name="Jaros S."/>
            <person name="Januszkiewicz K."/>
            <person name="Wedrychowicz H."/>
        </authorList>
    </citation>
    <scope>NUCLEOTIDE SEQUENCE [LARGE SCALE GENOMIC DNA]</scope>
    <source>
        <strain evidence="2 3">DSM 44523</strain>
    </source>
</reference>
<dbReference type="EMBL" id="FQVN01000001">
    <property type="protein sequence ID" value="SHE57933.1"/>
    <property type="molecule type" value="Genomic_DNA"/>
</dbReference>
<sequence>MATFAALALALFLAVVGVAHFVLPGYFRTLVPAWLPAPALLVAGSGLAEIATAGLLALPDTRTWGGWAAAALITTYLVSHLDALRHAHRTRPRLLDRPAGVAARLVVNLAYLAWAVTVALTASARG</sequence>
<feature type="transmembrane region" description="Helical" evidence="1">
    <location>
        <begin position="105"/>
        <end position="124"/>
    </location>
</feature>
<gene>
    <name evidence="2" type="ORF">SAMN05444320_101483</name>
</gene>
<evidence type="ECO:0000313" key="2">
    <source>
        <dbReference type="EMBL" id="SHE57933.1"/>
    </source>
</evidence>
<dbReference type="PANTHER" id="PTHR36974:SF1">
    <property type="entry name" value="DOXX FAMILY MEMBRANE PROTEIN"/>
    <property type="match status" value="1"/>
</dbReference>
<dbReference type="PANTHER" id="PTHR36974">
    <property type="entry name" value="MEMBRANE PROTEIN-RELATED"/>
    <property type="match status" value="1"/>
</dbReference>
<keyword evidence="3" id="KW-1185">Reference proteome</keyword>
<protein>
    <submittedName>
        <fullName evidence="2">Uncharacterized membrane protein</fullName>
    </submittedName>
</protein>
<dbReference type="Proteomes" id="UP000184501">
    <property type="component" value="Unassembled WGS sequence"/>
</dbReference>
<feature type="transmembrane region" description="Helical" evidence="1">
    <location>
        <begin position="64"/>
        <end position="84"/>
    </location>
</feature>
<evidence type="ECO:0000256" key="1">
    <source>
        <dbReference type="SAM" id="Phobius"/>
    </source>
</evidence>
<feature type="transmembrane region" description="Helical" evidence="1">
    <location>
        <begin position="39"/>
        <end position="58"/>
    </location>
</feature>
<dbReference type="AlphaFoldDB" id="A0A1M4UMY4"/>
<keyword evidence="1" id="KW-0472">Membrane</keyword>
<keyword evidence="1" id="KW-0812">Transmembrane</keyword>
<dbReference type="RefSeq" id="WP_073479643.1">
    <property type="nucleotide sequence ID" value="NZ_FQVN01000001.1"/>
</dbReference>
<evidence type="ECO:0000313" key="3">
    <source>
        <dbReference type="Proteomes" id="UP000184501"/>
    </source>
</evidence>
<accession>A0A1M4UMY4</accession>